<protein>
    <submittedName>
        <fullName evidence="3">Ferrous iron transport protein A</fullName>
    </submittedName>
</protein>
<accession>A0A926IJ57</accession>
<dbReference type="Gene3D" id="2.30.30.90">
    <property type="match status" value="1"/>
</dbReference>
<dbReference type="AlphaFoldDB" id="A0A926IJ57"/>
<evidence type="ECO:0000313" key="3">
    <source>
        <dbReference type="EMBL" id="MBC8587071.1"/>
    </source>
</evidence>
<name>A0A926IJ57_9FIRM</name>
<dbReference type="InterPro" id="IPR007167">
    <property type="entry name" value="Fe-transptr_FeoA-like"/>
</dbReference>
<dbReference type="EMBL" id="JACRTG010000007">
    <property type="protein sequence ID" value="MBC8587071.1"/>
    <property type="molecule type" value="Genomic_DNA"/>
</dbReference>
<feature type="domain" description="Ferrous iron transporter FeoA-like" evidence="2">
    <location>
        <begin position="4"/>
        <end position="55"/>
    </location>
</feature>
<gene>
    <name evidence="3" type="ORF">H8707_02290</name>
</gene>
<dbReference type="Proteomes" id="UP000601171">
    <property type="component" value="Unassembled WGS sequence"/>
</dbReference>
<evidence type="ECO:0000313" key="4">
    <source>
        <dbReference type="Proteomes" id="UP000601171"/>
    </source>
</evidence>
<proteinExistence type="predicted"/>
<sequence>MFRGKDEMKRRLQDLEFVKGQEVQVLGENASGLILLVKGTKIALNRGLASLIIVE</sequence>
<comment type="caution">
    <text evidence="3">The sequence shown here is derived from an EMBL/GenBank/DDBJ whole genome shotgun (WGS) entry which is preliminary data.</text>
</comment>
<reference evidence="3" key="1">
    <citation type="submission" date="2020-08" db="EMBL/GenBank/DDBJ databases">
        <title>Genome public.</title>
        <authorList>
            <person name="Liu C."/>
            <person name="Sun Q."/>
        </authorList>
    </citation>
    <scope>NUCLEOTIDE SEQUENCE</scope>
    <source>
        <strain evidence="3">BX21</strain>
    </source>
</reference>
<dbReference type="InterPro" id="IPR008988">
    <property type="entry name" value="Transcriptional_repressor_C"/>
</dbReference>
<keyword evidence="4" id="KW-1185">Reference proteome</keyword>
<organism evidence="3 4">
    <name type="scientific">Paratissierella segnis</name>
    <dbReference type="NCBI Taxonomy" id="2763679"/>
    <lineage>
        <taxon>Bacteria</taxon>
        <taxon>Bacillati</taxon>
        <taxon>Bacillota</taxon>
        <taxon>Tissierellia</taxon>
        <taxon>Tissierellales</taxon>
        <taxon>Tissierellaceae</taxon>
        <taxon>Paratissierella</taxon>
    </lineage>
</organism>
<dbReference type="InterPro" id="IPR038157">
    <property type="entry name" value="FeoA_core_dom"/>
</dbReference>
<dbReference type="SUPFAM" id="SSF50037">
    <property type="entry name" value="C-terminal domain of transcriptional repressors"/>
    <property type="match status" value="1"/>
</dbReference>
<dbReference type="GO" id="GO:0046914">
    <property type="term" value="F:transition metal ion binding"/>
    <property type="evidence" value="ECO:0007669"/>
    <property type="project" value="InterPro"/>
</dbReference>
<evidence type="ECO:0000256" key="1">
    <source>
        <dbReference type="ARBA" id="ARBA00023004"/>
    </source>
</evidence>
<evidence type="ECO:0000259" key="2">
    <source>
        <dbReference type="Pfam" id="PF04023"/>
    </source>
</evidence>
<keyword evidence="1" id="KW-0408">Iron</keyword>
<dbReference type="Pfam" id="PF04023">
    <property type="entry name" value="FeoA"/>
    <property type="match status" value="1"/>
</dbReference>